<dbReference type="EMBL" id="JAHRHJ020000007">
    <property type="protein sequence ID" value="KAH9309748.1"/>
    <property type="molecule type" value="Genomic_DNA"/>
</dbReference>
<evidence type="ECO:0000256" key="1">
    <source>
        <dbReference type="SAM" id="MobiDB-lite"/>
    </source>
</evidence>
<proteinExistence type="predicted"/>
<sequence length="270" mass="29855">MAVRRQPLAVIHDENAEINRGKTGVAKSGGLKVQQPDLSDRRTLSNITNKLKPVPNVGTASPNALRKEGVRAGAENNGNGKGGFSVMADPELLGKSGVKGRTVTRAPLSNISNVESSLQKANTVKEKKAQPKNLKVGPNPRYEVTEEMKQKAEVWAREGIEKVHFTGKDMDALKDKMAEEEMNRLVAQALSYRSEIPCWLDGALAKHSTEIKDCLELDPVEDLYTKDYSSFHGIEQQLTEVDYDESFYECLEILKTASKDWPVIADACVW</sequence>
<name>A0AA38FVX8_TAXCH</name>
<dbReference type="Proteomes" id="UP000824469">
    <property type="component" value="Unassembled WGS sequence"/>
</dbReference>
<feature type="region of interest" description="Disordered" evidence="1">
    <location>
        <begin position="114"/>
        <end position="139"/>
    </location>
</feature>
<accession>A0AA38FVX8</accession>
<protein>
    <submittedName>
        <fullName evidence="2">Uncharacterized protein</fullName>
    </submittedName>
</protein>
<comment type="caution">
    <text evidence="2">The sequence shown here is derived from an EMBL/GenBank/DDBJ whole genome shotgun (WGS) entry which is preliminary data.</text>
</comment>
<evidence type="ECO:0000313" key="2">
    <source>
        <dbReference type="EMBL" id="KAH9309748.1"/>
    </source>
</evidence>
<dbReference type="OMA" id="CGMIVEN"/>
<evidence type="ECO:0000313" key="3">
    <source>
        <dbReference type="Proteomes" id="UP000824469"/>
    </source>
</evidence>
<gene>
    <name evidence="2" type="ORF">KI387_037659</name>
</gene>
<keyword evidence="3" id="KW-1185">Reference proteome</keyword>
<dbReference type="AlphaFoldDB" id="A0AA38FVX8"/>
<reference evidence="2 3" key="1">
    <citation type="journal article" date="2021" name="Nat. Plants">
        <title>The Taxus genome provides insights into paclitaxel biosynthesis.</title>
        <authorList>
            <person name="Xiong X."/>
            <person name="Gou J."/>
            <person name="Liao Q."/>
            <person name="Li Y."/>
            <person name="Zhou Q."/>
            <person name="Bi G."/>
            <person name="Li C."/>
            <person name="Du R."/>
            <person name="Wang X."/>
            <person name="Sun T."/>
            <person name="Guo L."/>
            <person name="Liang H."/>
            <person name="Lu P."/>
            <person name="Wu Y."/>
            <person name="Zhang Z."/>
            <person name="Ro D.K."/>
            <person name="Shang Y."/>
            <person name="Huang S."/>
            <person name="Yan J."/>
        </authorList>
    </citation>
    <scope>NUCLEOTIDE SEQUENCE [LARGE SCALE GENOMIC DNA]</scope>
    <source>
        <strain evidence="2">Ta-2019</strain>
    </source>
</reference>
<organism evidence="2 3">
    <name type="scientific">Taxus chinensis</name>
    <name type="common">Chinese yew</name>
    <name type="synonym">Taxus wallichiana var. chinensis</name>
    <dbReference type="NCBI Taxonomy" id="29808"/>
    <lineage>
        <taxon>Eukaryota</taxon>
        <taxon>Viridiplantae</taxon>
        <taxon>Streptophyta</taxon>
        <taxon>Embryophyta</taxon>
        <taxon>Tracheophyta</taxon>
        <taxon>Spermatophyta</taxon>
        <taxon>Pinopsida</taxon>
        <taxon>Pinidae</taxon>
        <taxon>Conifers II</taxon>
        <taxon>Cupressales</taxon>
        <taxon>Taxaceae</taxon>
        <taxon>Taxus</taxon>
    </lineage>
</organism>